<evidence type="ECO:0000259" key="4">
    <source>
        <dbReference type="Pfam" id="PF00755"/>
    </source>
</evidence>
<evidence type="ECO:0000256" key="1">
    <source>
        <dbReference type="ARBA" id="ARBA00005232"/>
    </source>
</evidence>
<dbReference type="InterPro" id="IPR042231">
    <property type="entry name" value="Cho/carn_acyl_trans_2"/>
</dbReference>
<dbReference type="Gene3D" id="3.30.559.70">
    <property type="entry name" value="Choline/Carnitine o-acyltransferase, domain 2"/>
    <property type="match status" value="1"/>
</dbReference>
<dbReference type="GeneTree" id="ENSGT01000000221556"/>
<protein>
    <recommendedName>
        <fullName evidence="4">Choline/carnitine acyltransferase domain-containing protein</fullName>
    </recommendedName>
</protein>
<dbReference type="InterPro" id="IPR000542">
    <property type="entry name" value="Carn_acyl_trans"/>
</dbReference>
<accession>A0AAZ3PUY0</accession>
<comment type="similarity">
    <text evidence="1">Belongs to the carnitine/choline acetyltransferase family.</text>
</comment>
<dbReference type="GO" id="GO:0005777">
    <property type="term" value="C:peroxisome"/>
    <property type="evidence" value="ECO:0007669"/>
    <property type="project" value="TreeGrafter"/>
</dbReference>
<evidence type="ECO:0000313" key="5">
    <source>
        <dbReference type="Ensembl" id="ENSOTSP00005120652.1"/>
    </source>
</evidence>
<name>A0AAZ3PUY0_ONCTS</name>
<dbReference type="PANTHER" id="PTHR22589:SF47">
    <property type="entry name" value="CHOLINE_CARNITINE ACYLTRANSFERASE DOMAIN-CONTAINING PROTEIN"/>
    <property type="match status" value="1"/>
</dbReference>
<dbReference type="SUPFAM" id="SSF52777">
    <property type="entry name" value="CoA-dependent acyltransferases"/>
    <property type="match status" value="1"/>
</dbReference>
<keyword evidence="6" id="KW-1185">Reference proteome</keyword>
<keyword evidence="2" id="KW-0808">Transferase</keyword>
<dbReference type="InterPro" id="IPR023213">
    <property type="entry name" value="CAT-like_dom_sf"/>
</dbReference>
<proteinExistence type="inferred from homology"/>
<dbReference type="Proteomes" id="UP000694402">
    <property type="component" value="Unassembled WGS sequence"/>
</dbReference>
<feature type="domain" description="Choline/carnitine acyltransferase" evidence="4">
    <location>
        <begin position="13"/>
        <end position="100"/>
    </location>
</feature>
<dbReference type="Ensembl" id="ENSOTST00005149178.1">
    <property type="protein sequence ID" value="ENSOTSP00005120652.1"/>
    <property type="gene ID" value="ENSOTSG00005067051.1"/>
</dbReference>
<keyword evidence="3" id="KW-0012">Acyltransferase</keyword>
<dbReference type="AlphaFoldDB" id="A0AAZ3PUY0"/>
<evidence type="ECO:0000256" key="3">
    <source>
        <dbReference type="ARBA" id="ARBA00023315"/>
    </source>
</evidence>
<dbReference type="InterPro" id="IPR039551">
    <property type="entry name" value="Cho/carn_acyl_trans"/>
</dbReference>
<evidence type="ECO:0000256" key="2">
    <source>
        <dbReference type="ARBA" id="ARBA00022679"/>
    </source>
</evidence>
<reference evidence="5" key="3">
    <citation type="submission" date="2025-09" db="UniProtKB">
        <authorList>
            <consortium name="Ensembl"/>
        </authorList>
    </citation>
    <scope>IDENTIFICATION</scope>
</reference>
<dbReference type="GO" id="GO:0019254">
    <property type="term" value="P:carnitine metabolic process, CoA-linked"/>
    <property type="evidence" value="ECO:0007669"/>
    <property type="project" value="TreeGrafter"/>
</dbReference>
<dbReference type="Gene3D" id="3.30.559.10">
    <property type="entry name" value="Chloramphenicol acetyltransferase-like domain"/>
    <property type="match status" value="1"/>
</dbReference>
<dbReference type="PANTHER" id="PTHR22589">
    <property type="entry name" value="CARNITINE O-ACYLTRANSFERASE"/>
    <property type="match status" value="1"/>
</dbReference>
<dbReference type="GO" id="GO:0004092">
    <property type="term" value="F:carnitine O-acetyltransferase activity"/>
    <property type="evidence" value="ECO:0007669"/>
    <property type="project" value="TreeGrafter"/>
</dbReference>
<reference evidence="5" key="2">
    <citation type="submission" date="2025-08" db="UniProtKB">
        <authorList>
            <consortium name="Ensembl"/>
        </authorList>
    </citation>
    <scope>IDENTIFICATION</scope>
</reference>
<evidence type="ECO:0000313" key="6">
    <source>
        <dbReference type="Proteomes" id="UP000694402"/>
    </source>
</evidence>
<reference evidence="6" key="1">
    <citation type="journal article" date="2018" name="PLoS ONE">
        <title>Chinook salmon (Oncorhynchus tshawytscha) genome and transcriptome.</title>
        <authorList>
            <person name="Christensen K.A."/>
            <person name="Leong J.S."/>
            <person name="Sakhrani D."/>
            <person name="Biagi C.A."/>
            <person name="Minkley D.R."/>
            <person name="Withler R.E."/>
            <person name="Rondeau E.B."/>
            <person name="Koop B.F."/>
            <person name="Devlin R.H."/>
        </authorList>
    </citation>
    <scope>NUCLEOTIDE SEQUENCE [LARGE SCALE GENOMIC DNA]</scope>
</reference>
<organism evidence="5 6">
    <name type="scientific">Oncorhynchus tshawytscha</name>
    <name type="common">Chinook salmon</name>
    <name type="synonym">Salmo tshawytscha</name>
    <dbReference type="NCBI Taxonomy" id="74940"/>
    <lineage>
        <taxon>Eukaryota</taxon>
        <taxon>Metazoa</taxon>
        <taxon>Chordata</taxon>
        <taxon>Craniata</taxon>
        <taxon>Vertebrata</taxon>
        <taxon>Euteleostomi</taxon>
        <taxon>Actinopterygii</taxon>
        <taxon>Neopterygii</taxon>
        <taxon>Teleostei</taxon>
        <taxon>Protacanthopterygii</taxon>
        <taxon>Salmoniformes</taxon>
        <taxon>Salmonidae</taxon>
        <taxon>Salmoninae</taxon>
        <taxon>Oncorhynchus</taxon>
    </lineage>
</organism>
<dbReference type="Pfam" id="PF00755">
    <property type="entry name" value="Carn_acyltransf"/>
    <property type="match status" value="1"/>
</dbReference>
<sequence>MLCFLFNVPRMHQATLQGYLRALEPLIPKEELVHTRKKIQMFCGEGGLGPQLQEGLERRISDWWVQWAYLESRQPLPMHSNPAISLTKWDFSDWRDQRVGWVSFGWWTILDTHRKLLSVKNPAVLQFLTQTSAHGTYNHTPFKGNYIFCLAHSPSEWHTYTIHVSIVSWLKKSFFTV</sequence>